<dbReference type="UniPathway" id="UPA00164"/>
<dbReference type="GO" id="GO:0004373">
    <property type="term" value="F:alpha-1,4-glucan glucosyltransferase (UDP-glucose donor) activity"/>
    <property type="evidence" value="ECO:0007669"/>
    <property type="project" value="InterPro"/>
</dbReference>
<dbReference type="Gene3D" id="3.40.50.2000">
    <property type="entry name" value="Glycogen Phosphorylase B"/>
    <property type="match status" value="2"/>
</dbReference>
<dbReference type="HAMAP" id="MF_00484">
    <property type="entry name" value="Glycogen_synth"/>
    <property type="match status" value="1"/>
</dbReference>
<accession>G0G9Y5</accession>
<comment type="pathway">
    <text evidence="3 8">Glycan biosynthesis; glycogen biosynthesis.</text>
</comment>
<proteinExistence type="inferred from homology"/>
<dbReference type="InterPro" id="IPR001296">
    <property type="entry name" value="Glyco_trans_1"/>
</dbReference>
<comment type="function">
    <text evidence="2 8">Synthesizes alpha-1,4-glucan chains using ADP-glucose.</text>
</comment>
<dbReference type="Pfam" id="PF00534">
    <property type="entry name" value="Glycos_transf_1"/>
    <property type="match status" value="1"/>
</dbReference>
<dbReference type="NCBIfam" id="NF001899">
    <property type="entry name" value="PRK00654.1-2"/>
    <property type="match status" value="1"/>
</dbReference>
<dbReference type="AlphaFoldDB" id="G0G9Y5"/>
<dbReference type="EC" id="2.4.1.21" evidence="8"/>
<evidence type="ECO:0000256" key="3">
    <source>
        <dbReference type="ARBA" id="ARBA00004964"/>
    </source>
</evidence>
<dbReference type="HOGENOM" id="CLU_009583_18_4_12"/>
<evidence type="ECO:0000313" key="12">
    <source>
        <dbReference type="Proteomes" id="UP000007254"/>
    </source>
</evidence>
<dbReference type="OrthoDB" id="9808590at2"/>
<evidence type="ECO:0000259" key="10">
    <source>
        <dbReference type="Pfam" id="PF08323"/>
    </source>
</evidence>
<organism evidence="11 12">
    <name type="scientific">Winmispira thermophila (strain ATCC 700085 / DSM 6578 / Z-1203)</name>
    <name type="common">Spirochaeta thermophila</name>
    <dbReference type="NCBI Taxonomy" id="869211"/>
    <lineage>
        <taxon>Bacteria</taxon>
        <taxon>Pseudomonadati</taxon>
        <taxon>Spirochaetota</taxon>
        <taxon>Spirochaetia</taxon>
        <taxon>Winmispirales</taxon>
        <taxon>Winmispiraceae</taxon>
        <taxon>Winmispira</taxon>
    </lineage>
</organism>
<reference evidence="11 12" key="1">
    <citation type="submission" date="2011-06" db="EMBL/GenBank/DDBJ databases">
        <title>The complete genome of Spirochaeta thermophila DSM 6578.</title>
        <authorList>
            <consortium name="US DOE Joint Genome Institute (JGI-PGF)"/>
            <person name="Lucas S."/>
            <person name="Lapidus A."/>
            <person name="Bruce D."/>
            <person name="Goodwin L."/>
            <person name="Pitluck S."/>
            <person name="Peters L."/>
            <person name="Kyrpides N."/>
            <person name="Mavromatis K."/>
            <person name="Ivanova N."/>
            <person name="Mikailova N."/>
            <person name="Pagani I."/>
            <person name="Chertkov O."/>
            <person name="Detter J.C."/>
            <person name="Tapia R."/>
            <person name="Han C."/>
            <person name="Land M."/>
            <person name="Hauser L."/>
            <person name="Markowitz V."/>
            <person name="Cheng J.-F."/>
            <person name="Hugenholtz P."/>
            <person name="Woyke T."/>
            <person name="Wu D."/>
            <person name="Spring S."/>
            <person name="Merkhoffer B."/>
            <person name="Schneider S."/>
            <person name="Klenk H.-P."/>
            <person name="Eisen J.A."/>
        </authorList>
    </citation>
    <scope>NUCLEOTIDE SEQUENCE [LARGE SCALE GENOMIC DNA]</scope>
    <source>
        <strain evidence="12">ATCC 700085 / DSM 6578 / Z-1203</strain>
    </source>
</reference>
<evidence type="ECO:0000259" key="9">
    <source>
        <dbReference type="Pfam" id="PF00534"/>
    </source>
</evidence>
<protein>
    <recommendedName>
        <fullName evidence="8">Glycogen synthase</fullName>
        <ecNumber evidence="8">2.4.1.21</ecNumber>
    </recommendedName>
    <alternativeName>
        <fullName evidence="8">Starch [bacterial glycogen] synthase</fullName>
    </alternativeName>
</protein>
<comment type="similarity">
    <text evidence="4 8">Belongs to the glycosyltransferase 1 family. Bacterial/plant glycogen synthase subfamily.</text>
</comment>
<evidence type="ECO:0000256" key="8">
    <source>
        <dbReference type="HAMAP-Rule" id="MF_00484"/>
    </source>
</evidence>
<evidence type="ECO:0000313" key="11">
    <source>
        <dbReference type="EMBL" id="AEJ61673.1"/>
    </source>
</evidence>
<comment type="catalytic activity">
    <reaction evidence="1 8">
        <text>[(1-&gt;4)-alpha-D-glucosyl](n) + ADP-alpha-D-glucose = [(1-&gt;4)-alpha-D-glucosyl](n+1) + ADP + H(+)</text>
        <dbReference type="Rhea" id="RHEA:18189"/>
        <dbReference type="Rhea" id="RHEA-COMP:9584"/>
        <dbReference type="Rhea" id="RHEA-COMP:9587"/>
        <dbReference type="ChEBI" id="CHEBI:15378"/>
        <dbReference type="ChEBI" id="CHEBI:15444"/>
        <dbReference type="ChEBI" id="CHEBI:57498"/>
        <dbReference type="ChEBI" id="CHEBI:456216"/>
        <dbReference type="EC" id="2.4.1.21"/>
    </reaction>
</comment>
<dbReference type="GO" id="GO:0005978">
    <property type="term" value="P:glycogen biosynthetic process"/>
    <property type="evidence" value="ECO:0007669"/>
    <property type="project" value="UniProtKB-UniRule"/>
</dbReference>
<feature type="domain" description="Glycosyl transferase family 1" evidence="9">
    <location>
        <begin position="287"/>
        <end position="439"/>
    </location>
</feature>
<dbReference type="GO" id="GO:0009011">
    <property type="term" value="F:alpha-1,4-glucan glucosyltransferase (ADP-glucose donor) activity"/>
    <property type="evidence" value="ECO:0007669"/>
    <property type="project" value="UniProtKB-UniRule"/>
</dbReference>
<dbReference type="STRING" id="869211.Spith_1409"/>
<keyword evidence="5 8" id="KW-0328">Glycosyltransferase</keyword>
<sequence length="479" mass="53619">MRVLLVTSEFTPLAKAGGLGDAVAALAGALRAQDVDARVLLPRYQGMEVPESPKVEELKITMGSHTLWARILHVEVDRVPVLLLEHPLLFGSRKGIYTTTDHRDFPDNLFRFSFLSAAAYALARHGTWRPEVLHCHDWPTAPAVLYSARAGGDPPTVFTIHNLGYQGVFPLHQLPTMGITREEAERLDIVTGEAINLLRGAVVNADLLTTVSPTYAKEIQTPEFGYGLETILRERGERLRGILNGMDYDLWNPETDPHLPVQYSIETLERKEEVKRHLLSLAGLPDRGRPLVGMVTRLVHQKGLGLLCDPPDPALPQLLRLPLTMIVLGTGERRFEEYLRALASQYPNLSVHITFDEHLAHLIEGGADFFLMPSLYEPCGLNQMYSLAYGTIPVVSRRGGLVDTVEEVDIRKGSGTGFFIDPLTPHGIVETMRRICELYLTSPDLIRTIRENGMRRRFLWEDAARSYISCYREVRGSSD</sequence>
<keyword evidence="12" id="KW-1185">Reference proteome</keyword>
<dbReference type="PANTHER" id="PTHR45825:SF11">
    <property type="entry name" value="ALPHA AMYLASE DOMAIN-CONTAINING PROTEIN"/>
    <property type="match status" value="1"/>
</dbReference>
<dbReference type="InterPro" id="IPR013534">
    <property type="entry name" value="Starch_synth_cat_dom"/>
</dbReference>
<dbReference type="Pfam" id="PF08323">
    <property type="entry name" value="Glyco_transf_5"/>
    <property type="match status" value="1"/>
</dbReference>
<dbReference type="KEGG" id="stq:Spith_1409"/>
<name>G0G9Y5_WINT7</name>
<dbReference type="CDD" id="cd03791">
    <property type="entry name" value="GT5_Glycogen_synthase_DULL1-like"/>
    <property type="match status" value="1"/>
</dbReference>
<evidence type="ECO:0000256" key="6">
    <source>
        <dbReference type="ARBA" id="ARBA00022679"/>
    </source>
</evidence>
<evidence type="ECO:0000256" key="5">
    <source>
        <dbReference type="ARBA" id="ARBA00022676"/>
    </source>
</evidence>
<dbReference type="EMBL" id="CP002903">
    <property type="protein sequence ID" value="AEJ61673.1"/>
    <property type="molecule type" value="Genomic_DNA"/>
</dbReference>
<dbReference type="InterPro" id="IPR011835">
    <property type="entry name" value="GS/SS"/>
</dbReference>
<evidence type="ECO:0000256" key="2">
    <source>
        <dbReference type="ARBA" id="ARBA00002764"/>
    </source>
</evidence>
<dbReference type="Proteomes" id="UP000007254">
    <property type="component" value="Chromosome"/>
</dbReference>
<keyword evidence="7 8" id="KW-0320">Glycogen biosynthesis</keyword>
<keyword evidence="6 8" id="KW-0808">Transferase</keyword>
<dbReference type="PANTHER" id="PTHR45825">
    <property type="entry name" value="GRANULE-BOUND STARCH SYNTHASE 1, CHLOROPLASTIC/AMYLOPLASTIC"/>
    <property type="match status" value="1"/>
</dbReference>
<feature type="binding site" evidence="8">
    <location>
        <position position="15"/>
    </location>
    <ligand>
        <name>ADP-alpha-D-glucose</name>
        <dbReference type="ChEBI" id="CHEBI:57498"/>
    </ligand>
</feature>
<evidence type="ECO:0000256" key="4">
    <source>
        <dbReference type="ARBA" id="ARBA00010281"/>
    </source>
</evidence>
<dbReference type="SUPFAM" id="SSF53756">
    <property type="entry name" value="UDP-Glycosyltransferase/glycogen phosphorylase"/>
    <property type="match status" value="1"/>
</dbReference>
<dbReference type="RefSeq" id="WP_014625008.1">
    <property type="nucleotide sequence ID" value="NC_017583.1"/>
</dbReference>
<evidence type="ECO:0000256" key="1">
    <source>
        <dbReference type="ARBA" id="ARBA00001478"/>
    </source>
</evidence>
<feature type="domain" description="Starch synthase catalytic" evidence="10">
    <location>
        <begin position="2"/>
        <end position="234"/>
    </location>
</feature>
<gene>
    <name evidence="8" type="primary">glgA</name>
    <name evidence="11" type="ordered locus">Spith_1409</name>
</gene>
<evidence type="ECO:0000256" key="7">
    <source>
        <dbReference type="ARBA" id="ARBA00023056"/>
    </source>
</evidence>
<dbReference type="NCBIfam" id="TIGR02095">
    <property type="entry name" value="glgA"/>
    <property type="match status" value="1"/>
</dbReference>